<protein>
    <recommendedName>
        <fullName evidence="2">galactosylceramidase</fullName>
        <ecNumber evidence="2">3.2.1.46</ecNumber>
    </recommendedName>
    <alternativeName>
        <fullName evidence="5">Galactosylceramidase</fullName>
    </alternativeName>
</protein>
<dbReference type="Pfam" id="PF21708">
    <property type="entry name" value="Glyco_hydro_59_C"/>
    <property type="match status" value="1"/>
</dbReference>
<evidence type="ECO:0000313" key="8">
    <source>
        <dbReference type="EMBL" id="KOA37664.1"/>
    </source>
</evidence>
<dbReference type="InterPro" id="IPR001286">
    <property type="entry name" value="Glyco_hydro_59"/>
</dbReference>
<organism evidence="8 9">
    <name type="scientific">Bifidobacterium breve MCC 1128</name>
    <dbReference type="NCBI Taxonomy" id="1365965"/>
    <lineage>
        <taxon>Bacteria</taxon>
        <taxon>Bacillati</taxon>
        <taxon>Actinomycetota</taxon>
        <taxon>Actinomycetes</taxon>
        <taxon>Bifidobacteriales</taxon>
        <taxon>Bifidobacteriaceae</taxon>
        <taxon>Bifidobacterium</taxon>
    </lineage>
</organism>
<accession>A0A0L7AR00</accession>
<dbReference type="Gene3D" id="3.20.20.70">
    <property type="entry name" value="Aldolase class I"/>
    <property type="match status" value="1"/>
</dbReference>
<evidence type="ECO:0000259" key="7">
    <source>
        <dbReference type="Pfam" id="PF21708"/>
    </source>
</evidence>
<evidence type="ECO:0000256" key="3">
    <source>
        <dbReference type="ARBA" id="ARBA00022919"/>
    </source>
</evidence>
<evidence type="ECO:0000256" key="4">
    <source>
        <dbReference type="ARBA" id="ARBA00022963"/>
    </source>
</evidence>
<dbReference type="InterPro" id="IPR013785">
    <property type="entry name" value="Aldolase_TIM"/>
</dbReference>
<dbReference type="PANTHER" id="PTHR15172:SF1">
    <property type="entry name" value="GALACTOCEREBROSIDASE"/>
    <property type="match status" value="1"/>
</dbReference>
<dbReference type="Gene3D" id="2.60.120.260">
    <property type="entry name" value="Galactose-binding domain-like"/>
    <property type="match status" value="1"/>
</dbReference>
<proteinExistence type="inferred from homology"/>
<name>A0A0L7AR00_BIFBR</name>
<keyword evidence="4" id="KW-0443">Lipid metabolism</keyword>
<dbReference type="AlphaFoldDB" id="A0A0L7AR00"/>
<dbReference type="InterPro" id="IPR049161">
    <property type="entry name" value="GH59_cat"/>
</dbReference>
<dbReference type="Gene3D" id="3.20.20.80">
    <property type="entry name" value="Glycosidases"/>
    <property type="match status" value="1"/>
</dbReference>
<dbReference type="EMBL" id="AVQD01000021">
    <property type="protein sequence ID" value="KOA37664.1"/>
    <property type="molecule type" value="Genomic_DNA"/>
</dbReference>
<dbReference type="GO" id="GO:0005764">
    <property type="term" value="C:lysosome"/>
    <property type="evidence" value="ECO:0007669"/>
    <property type="project" value="TreeGrafter"/>
</dbReference>
<reference evidence="8 9" key="1">
    <citation type="journal article" date="2015" name="Int J Genomics">
        <title>Comparative Genomics Revealed Genetic Diversity and Species/Strain-Level Differences in Carbohydrate Metabolism of Three Probiotic Bifidobacterial Species.</title>
        <authorList>
            <person name="Odamaki T."/>
            <person name="Horigome A."/>
            <person name="Sugahara H."/>
            <person name="Hashikura N."/>
            <person name="Minami J."/>
            <person name="Xiao J.Z."/>
            <person name="Abe F."/>
        </authorList>
    </citation>
    <scope>NUCLEOTIDE SEQUENCE [LARGE SCALE GENOMIC DNA]</scope>
    <source>
        <strain evidence="8 9">MCC 1128</strain>
    </source>
</reference>
<dbReference type="Pfam" id="PF02057">
    <property type="entry name" value="Glyco_hydro_59"/>
    <property type="match status" value="2"/>
</dbReference>
<dbReference type="EC" id="3.2.1.46" evidence="2"/>
<evidence type="ECO:0000256" key="5">
    <source>
        <dbReference type="ARBA" id="ARBA00033098"/>
    </source>
</evidence>
<dbReference type="Gene3D" id="2.60.120.560">
    <property type="entry name" value="Exo-inulinase, domain 1"/>
    <property type="match status" value="1"/>
</dbReference>
<dbReference type="PATRIC" id="fig|1365965.3.peg.2233"/>
<dbReference type="PANTHER" id="PTHR15172">
    <property type="entry name" value="GALACTOCEREBROSIDASE"/>
    <property type="match status" value="1"/>
</dbReference>
<dbReference type="InterPro" id="IPR017853">
    <property type="entry name" value="GH"/>
</dbReference>
<feature type="domain" description="Glycosyl hydrolase family 59 catalytic" evidence="6">
    <location>
        <begin position="211"/>
        <end position="391"/>
    </location>
</feature>
<sequence>MSNNEFNADHSVDIHLTQEAVHNAAKSVHGLTYKGFGVLSGNATSSLLMDYKADHPKVYWKLIETLFGGRRPMMNTVKVEMGNDRNNSTGPDPATMRTHDEYPVVAREPGFQLAADASLYNPGIHLSILRWSAPTWVHTNDDVYHWYKNTILAVYRRYGIMADSVNPDVNERTADMDWIAEFAKQVRTDDVGFEGNGPDDVNRGWISDEERRLFRQIRVITSDEECTGTFAGDVLATPEYLKAMDIAAYHYSVEDDQNGNFTRLADEYDKEIWNSEAQAVFSNSADRPNNTNGDGLKATERADAFDHANGNERFGEYVSTGIGGQNGPLEMANTLIKGFVCSRRTHAIYQPAIGACYEHMEYAAKELISARDPWSGWLYYDVGCAVLEHFAKYAELGWEEEGEEPHIWRAIPDASACRVGGNNPVNGARHGEPSYLTLAAPDGSDFSTVIVNDSAFEKSYRITVDKNLAASSKQLEIWQTIAARPGEAYDASWRRHVGSVAAENGTFTVTVLPWSMVTATTLADVEPYAIPSTAEGTRAVLDADASRGLLYADDFAYEQFEPVEVVHAQHLATEEYLQSRGGDAGASARYTTDSNGAFEIVPDNERGHVLRQQISATQAGNTWIEGDPRTAIGDMRWTNYRVSVDVKFEDYAGRAPYVLLGAREMGGDKFTTDICGYDVKLRADGLWLLRRYGDEKRRGHFEDLRQSALRAGKPVFPRESGQWFTLSLEVSGACVSMWVNGALVTSWIDDRPQSAGRINLGSSFDHVRFSNLRVERIDGFSPYCTALIDDMHMVSWDDSRSPIIRYDGNWLHRNGQGMFTYMRSISTTNDPGSSLTHTFIGTGLDVFGPSDGTVRVNAIVDGILFAENMPTMPNEGSLRTQLRVEGLPKGRHTITLQLASHATWSVDAIGTLS</sequence>
<keyword evidence="4" id="KW-0442">Lipid degradation</keyword>
<evidence type="ECO:0000313" key="9">
    <source>
        <dbReference type="Proteomes" id="UP000037193"/>
    </source>
</evidence>
<dbReference type="SUPFAM" id="SSF51445">
    <property type="entry name" value="(Trans)glycosidases"/>
    <property type="match status" value="1"/>
</dbReference>
<keyword evidence="3" id="KW-0746">Sphingolipid metabolism</keyword>
<dbReference type="RefSeq" id="WP_021649418.1">
    <property type="nucleotide sequence ID" value="NZ_AVQD01000021.1"/>
</dbReference>
<evidence type="ECO:0000256" key="2">
    <source>
        <dbReference type="ARBA" id="ARBA00012657"/>
    </source>
</evidence>
<gene>
    <name evidence="8" type="ORF">BBM1128_11055</name>
</gene>
<comment type="similarity">
    <text evidence="1">Belongs to the glycosyl hydrolase 59 family.</text>
</comment>
<evidence type="ECO:0000256" key="1">
    <source>
        <dbReference type="ARBA" id="ARBA00005637"/>
    </source>
</evidence>
<evidence type="ECO:0000259" key="6">
    <source>
        <dbReference type="Pfam" id="PF02057"/>
    </source>
</evidence>
<feature type="domain" description="Glycosyl hydrolase family 59 catalytic" evidence="6">
    <location>
        <begin position="33"/>
        <end position="186"/>
    </location>
</feature>
<dbReference type="Proteomes" id="UP000037193">
    <property type="component" value="Unassembled WGS sequence"/>
</dbReference>
<comment type="caution">
    <text evidence="8">The sequence shown here is derived from an EMBL/GenBank/DDBJ whole genome shotgun (WGS) entry which is preliminary data.</text>
</comment>
<dbReference type="GO" id="GO:0016020">
    <property type="term" value="C:membrane"/>
    <property type="evidence" value="ECO:0007669"/>
    <property type="project" value="GOC"/>
</dbReference>
<dbReference type="GO" id="GO:0004336">
    <property type="term" value="F:galactosylceramidase activity"/>
    <property type="evidence" value="ECO:0007669"/>
    <property type="project" value="UniProtKB-EC"/>
</dbReference>
<dbReference type="GO" id="GO:0006683">
    <property type="term" value="P:galactosylceramide catabolic process"/>
    <property type="evidence" value="ECO:0007669"/>
    <property type="project" value="InterPro"/>
</dbReference>
<feature type="domain" description="Glycosyl hydrolase family 59 C-terminal lectin" evidence="7">
    <location>
        <begin position="595"/>
        <end position="776"/>
    </location>
</feature>
<dbReference type="InterPro" id="IPR049162">
    <property type="entry name" value="GH59_C"/>
</dbReference>